<protein>
    <submittedName>
        <fullName evidence="5">MYB DNA-binding domain-containing protein</fullName>
    </submittedName>
</protein>
<feature type="domain" description="HTH myb-type" evidence="4">
    <location>
        <begin position="238"/>
        <end position="290"/>
    </location>
</feature>
<feature type="compositionally biased region" description="Low complexity" evidence="2">
    <location>
        <begin position="334"/>
        <end position="350"/>
    </location>
</feature>
<feature type="region of interest" description="Disordered" evidence="2">
    <location>
        <begin position="291"/>
        <end position="317"/>
    </location>
</feature>
<feature type="compositionally biased region" description="Polar residues" evidence="2">
    <location>
        <begin position="59"/>
        <end position="71"/>
    </location>
</feature>
<accession>A0ABR4PA77</accession>
<feature type="region of interest" description="Disordered" evidence="2">
    <location>
        <begin position="16"/>
        <end position="156"/>
    </location>
</feature>
<evidence type="ECO:0000256" key="2">
    <source>
        <dbReference type="SAM" id="MobiDB-lite"/>
    </source>
</evidence>
<feature type="domain" description="Myb-like" evidence="3">
    <location>
        <begin position="375"/>
        <end position="429"/>
    </location>
</feature>
<dbReference type="SMART" id="SM00717">
    <property type="entry name" value="SANT"/>
    <property type="match status" value="2"/>
</dbReference>
<reference evidence="5 6" key="1">
    <citation type="submission" date="2024-06" db="EMBL/GenBank/DDBJ databases">
        <title>Complete genome of Phlyctema vagabunda strain 19-DSS-EL-015.</title>
        <authorList>
            <person name="Fiorenzani C."/>
        </authorList>
    </citation>
    <scope>NUCLEOTIDE SEQUENCE [LARGE SCALE GENOMIC DNA]</scope>
    <source>
        <strain evidence="5 6">19-DSS-EL-015</strain>
    </source>
</reference>
<evidence type="ECO:0000256" key="1">
    <source>
        <dbReference type="ARBA" id="ARBA00023242"/>
    </source>
</evidence>
<dbReference type="InterPro" id="IPR017930">
    <property type="entry name" value="Myb_dom"/>
</dbReference>
<feature type="compositionally biased region" description="Basic and acidic residues" evidence="2">
    <location>
        <begin position="409"/>
        <end position="460"/>
    </location>
</feature>
<dbReference type="PANTHER" id="PTHR46734:SF1">
    <property type="entry name" value="TELOMERIC REPEAT-BINDING FACTOR 1"/>
    <property type="match status" value="1"/>
</dbReference>
<dbReference type="Pfam" id="PF00249">
    <property type="entry name" value="Myb_DNA-binding"/>
    <property type="match status" value="1"/>
</dbReference>
<evidence type="ECO:0000259" key="3">
    <source>
        <dbReference type="PROSITE" id="PS50090"/>
    </source>
</evidence>
<gene>
    <name evidence="5" type="ORF">PVAG01_08707</name>
</gene>
<comment type="caution">
    <text evidence="5">The sequence shown here is derived from an EMBL/GenBank/DDBJ whole genome shotgun (WGS) entry which is preliminary data.</text>
</comment>
<feature type="region of interest" description="Disordered" evidence="2">
    <location>
        <begin position="200"/>
        <end position="237"/>
    </location>
</feature>
<keyword evidence="6" id="KW-1185">Reference proteome</keyword>
<dbReference type="CDD" id="cd11660">
    <property type="entry name" value="SANT_TRF"/>
    <property type="match status" value="2"/>
</dbReference>
<feature type="compositionally biased region" description="Polar residues" evidence="2">
    <location>
        <begin position="463"/>
        <end position="473"/>
    </location>
</feature>
<dbReference type="InterPro" id="IPR009057">
    <property type="entry name" value="Homeodomain-like_sf"/>
</dbReference>
<feature type="compositionally biased region" description="Basic residues" evidence="2">
    <location>
        <begin position="293"/>
        <end position="302"/>
    </location>
</feature>
<organism evidence="5 6">
    <name type="scientific">Phlyctema vagabunda</name>
    <dbReference type="NCBI Taxonomy" id="108571"/>
    <lineage>
        <taxon>Eukaryota</taxon>
        <taxon>Fungi</taxon>
        <taxon>Dikarya</taxon>
        <taxon>Ascomycota</taxon>
        <taxon>Pezizomycotina</taxon>
        <taxon>Leotiomycetes</taxon>
        <taxon>Helotiales</taxon>
        <taxon>Dermateaceae</taxon>
        <taxon>Phlyctema</taxon>
    </lineage>
</organism>
<sequence length="633" mass="69970">MAAYATIEPRLIALLNDDPPESYLPPPSLELPPLQDPNILKASGRPLLLEPDAGHRTNKASSSQLVPQHSSLIAPLDDGEIRHESPSSKKKPKEPSRTDRALGSSSPQSLRKILDDDTGNGTSSGINKKRHLEGSGKEDFVQLPQPPPKKQKSAQQTVPPIIIGLFQPPPQATLFPPIASSSFHDSHGRNSLNMISPHVSGTKSGVSAEVDVTPPSTLEKKETAEKRSRRKGAKPYKKWTEEETSNLLKGVHKHGMGCWVDILSDVEFSFNDRTAVDLKDRFRTCCPVELRGKVPKPRKPIRKSVDPSTKALSKPTSSLMTENILLEVEESPDSASPNADESSLSSSLKTGSRRSHRKNLEDLAHLGIDGPFKKSQRRERRPFSDDDDCHILEGYKFYGTQWTKIQRDPRFELQSRTPTDLRDRFRNKFPEKFRQSEESTSKEPKKTVDEPERGQAKDGNEMPASSLTTSSSRECLKIQEMISSQPEKSTSTSTAPCLGSFKEILFAAPEQPGSLSSQDSLPYTQSLDWNEGMSTPFTGNIGDMDISRLLLDETWSENVTGLNNANKKHNYTNISSICTSSSDPLPQVMSFTHLLAYDTDSMSHIPSSTALDHDASFGWKSTMLSNADTNFNG</sequence>
<dbReference type="GO" id="GO:0003677">
    <property type="term" value="F:DNA binding"/>
    <property type="evidence" value="ECO:0007669"/>
    <property type="project" value="UniProtKB-KW"/>
</dbReference>
<evidence type="ECO:0000259" key="4">
    <source>
        <dbReference type="PROSITE" id="PS51294"/>
    </source>
</evidence>
<dbReference type="InterPro" id="IPR052450">
    <property type="entry name" value="TRBD-Containing_Protein"/>
</dbReference>
<evidence type="ECO:0000313" key="6">
    <source>
        <dbReference type="Proteomes" id="UP001629113"/>
    </source>
</evidence>
<dbReference type="EMBL" id="JBFCZG010000007">
    <property type="protein sequence ID" value="KAL3420208.1"/>
    <property type="molecule type" value="Genomic_DNA"/>
</dbReference>
<keyword evidence="1" id="KW-0539">Nucleus</keyword>
<feature type="compositionally biased region" description="Polar residues" evidence="2">
    <location>
        <begin position="306"/>
        <end position="317"/>
    </location>
</feature>
<feature type="compositionally biased region" description="Basic and acidic residues" evidence="2">
    <location>
        <begin position="79"/>
        <end position="100"/>
    </location>
</feature>
<dbReference type="PROSITE" id="PS51294">
    <property type="entry name" value="HTH_MYB"/>
    <property type="match status" value="1"/>
</dbReference>
<feature type="domain" description="Myb-like" evidence="3">
    <location>
        <begin position="238"/>
        <end position="284"/>
    </location>
</feature>
<evidence type="ECO:0000313" key="5">
    <source>
        <dbReference type="EMBL" id="KAL3420208.1"/>
    </source>
</evidence>
<keyword evidence="5" id="KW-0238">DNA-binding</keyword>
<dbReference type="SUPFAM" id="SSF46689">
    <property type="entry name" value="Homeodomain-like"/>
    <property type="match status" value="2"/>
</dbReference>
<feature type="region of interest" description="Disordered" evidence="2">
    <location>
        <begin position="409"/>
        <end position="473"/>
    </location>
</feature>
<dbReference type="InterPro" id="IPR001005">
    <property type="entry name" value="SANT/Myb"/>
</dbReference>
<proteinExistence type="predicted"/>
<feature type="region of interest" description="Disordered" evidence="2">
    <location>
        <begin position="329"/>
        <end position="386"/>
    </location>
</feature>
<dbReference type="PANTHER" id="PTHR46734">
    <property type="entry name" value="TELOMERIC REPEAT-BINDING FACTOR 1 TERF1"/>
    <property type="match status" value="1"/>
</dbReference>
<dbReference type="Proteomes" id="UP001629113">
    <property type="component" value="Unassembled WGS sequence"/>
</dbReference>
<dbReference type="PROSITE" id="PS50090">
    <property type="entry name" value="MYB_LIKE"/>
    <property type="match status" value="2"/>
</dbReference>
<name>A0ABR4PA77_9HELO</name>
<dbReference type="Gene3D" id="1.10.246.220">
    <property type="match status" value="2"/>
</dbReference>
<feature type="compositionally biased region" description="Basic residues" evidence="2">
    <location>
        <begin position="227"/>
        <end position="237"/>
    </location>
</feature>